<dbReference type="RefSeq" id="WP_397672623.1">
    <property type="nucleotide sequence ID" value="NZ_JBIRFW010000007.1"/>
</dbReference>
<keyword evidence="3" id="KW-1185">Reference proteome</keyword>
<protein>
    <submittedName>
        <fullName evidence="2">Uncharacterized protein</fullName>
    </submittedName>
</protein>
<organism evidence="2 3">
    <name type="scientific">Streptomyces celluloflavus</name>
    <dbReference type="NCBI Taxonomy" id="58344"/>
    <lineage>
        <taxon>Bacteria</taxon>
        <taxon>Bacillati</taxon>
        <taxon>Actinomycetota</taxon>
        <taxon>Actinomycetes</taxon>
        <taxon>Kitasatosporales</taxon>
        <taxon>Streptomycetaceae</taxon>
        <taxon>Streptomyces</taxon>
    </lineage>
</organism>
<evidence type="ECO:0000256" key="1">
    <source>
        <dbReference type="SAM" id="MobiDB-lite"/>
    </source>
</evidence>
<evidence type="ECO:0000313" key="3">
    <source>
        <dbReference type="Proteomes" id="UP001610990"/>
    </source>
</evidence>
<evidence type="ECO:0000313" key="2">
    <source>
        <dbReference type="EMBL" id="MFH8585569.1"/>
    </source>
</evidence>
<sequence length="47" mass="4956">MPARVARDRPGAATRILTVTGRTAFRGHPGLPDDVLSPSPALLPPRP</sequence>
<name>A0ABW7RDY3_9ACTN</name>
<gene>
    <name evidence="2" type="ORF">ACH4GP_14335</name>
</gene>
<proteinExistence type="predicted"/>
<dbReference type="EMBL" id="JBIRGH010000007">
    <property type="protein sequence ID" value="MFH8585569.1"/>
    <property type="molecule type" value="Genomic_DNA"/>
</dbReference>
<dbReference type="Proteomes" id="UP001610990">
    <property type="component" value="Unassembled WGS sequence"/>
</dbReference>
<comment type="caution">
    <text evidence="2">The sequence shown here is derived from an EMBL/GenBank/DDBJ whole genome shotgun (WGS) entry which is preliminary data.</text>
</comment>
<accession>A0ABW7RDY3</accession>
<reference evidence="2 3" key="1">
    <citation type="submission" date="2024-10" db="EMBL/GenBank/DDBJ databases">
        <title>The Natural Products Discovery Center: Release of the First 8490 Sequenced Strains for Exploring Actinobacteria Biosynthetic Diversity.</title>
        <authorList>
            <person name="Kalkreuter E."/>
            <person name="Kautsar S.A."/>
            <person name="Yang D."/>
            <person name="Bader C.D."/>
            <person name="Teijaro C.N."/>
            <person name="Fluegel L."/>
            <person name="Davis C.M."/>
            <person name="Simpson J.R."/>
            <person name="Lauterbach L."/>
            <person name="Steele A.D."/>
            <person name="Gui C."/>
            <person name="Meng S."/>
            <person name="Li G."/>
            <person name="Viehrig K."/>
            <person name="Ye F."/>
            <person name="Su P."/>
            <person name="Kiefer A.F."/>
            <person name="Nichols A."/>
            <person name="Cepeda A.J."/>
            <person name="Yan W."/>
            <person name="Fan B."/>
            <person name="Jiang Y."/>
            <person name="Adhikari A."/>
            <person name="Zheng C.-J."/>
            <person name="Schuster L."/>
            <person name="Cowan T.M."/>
            <person name="Smanski M.J."/>
            <person name="Chevrette M.G."/>
            <person name="De Carvalho L.P.S."/>
            <person name="Shen B."/>
        </authorList>
    </citation>
    <scope>NUCLEOTIDE SEQUENCE [LARGE SCALE GENOMIC DNA]</scope>
    <source>
        <strain evidence="2 3">NPDC018013</strain>
    </source>
</reference>
<feature type="region of interest" description="Disordered" evidence="1">
    <location>
        <begin position="23"/>
        <end position="47"/>
    </location>
</feature>